<evidence type="ECO:0000313" key="1">
    <source>
        <dbReference type="EMBL" id="AWC95538.1"/>
    </source>
</evidence>
<evidence type="ECO:0000313" key="3">
    <source>
        <dbReference type="Proteomes" id="UP000244682"/>
    </source>
</evidence>
<dbReference type="Proteomes" id="UP000244682">
    <property type="component" value="Chromosome"/>
</dbReference>
<evidence type="ECO:0000313" key="2">
    <source>
        <dbReference type="EMBL" id="HAT3807502.1"/>
    </source>
</evidence>
<reference evidence="2" key="3">
    <citation type="submission" date="2020-10" db="EMBL/GenBank/DDBJ databases">
        <authorList>
            <consortium name="NCBI Pathogen Detection Project"/>
        </authorList>
    </citation>
    <scope>NUCLEOTIDE SEQUENCE</scope>
    <source>
        <strain evidence="2">Morganella morganii ARLG-3209</strain>
    </source>
</reference>
<reference evidence="1 3" key="2">
    <citation type="submission" date="2018-04" db="EMBL/GenBank/DDBJ databases">
        <title>Whole genome sequencing of Morganella morganii AR_0133.</title>
        <authorList>
            <person name="Conlan S."/>
            <person name="Thomas P.J."/>
            <person name="Mullikin J."/>
            <person name="Frank K.M."/>
            <person name="Segre J.A."/>
        </authorList>
    </citation>
    <scope>NUCLEOTIDE SEQUENCE [LARGE SCALE GENOMIC DNA]</scope>
    <source>
        <strain evidence="1 3">AR_0133</strain>
    </source>
</reference>
<protein>
    <submittedName>
        <fullName evidence="2">Uncharacterized protein</fullName>
    </submittedName>
</protein>
<accession>A0AAN5RYG2</accession>
<evidence type="ECO:0000313" key="4">
    <source>
        <dbReference type="Proteomes" id="UP000865968"/>
    </source>
</evidence>
<gene>
    <name evidence="1" type="ORF">AM380_18810</name>
    <name evidence="2" type="ORF">I8608_000290</name>
</gene>
<dbReference type="AlphaFoldDB" id="A0AAN5RYG2"/>
<dbReference type="Proteomes" id="UP000865968">
    <property type="component" value="Unassembled WGS sequence"/>
</dbReference>
<proteinExistence type="predicted"/>
<name>A0AAN5RYG2_MORMO</name>
<organism evidence="2 4">
    <name type="scientific">Morganella morganii</name>
    <name type="common">Proteus morganii</name>
    <dbReference type="NCBI Taxonomy" id="582"/>
    <lineage>
        <taxon>Bacteria</taxon>
        <taxon>Pseudomonadati</taxon>
        <taxon>Pseudomonadota</taxon>
        <taxon>Gammaproteobacteria</taxon>
        <taxon>Enterobacterales</taxon>
        <taxon>Morganellaceae</taxon>
        <taxon>Morganella</taxon>
    </lineage>
</organism>
<dbReference type="EMBL" id="CP028956">
    <property type="protein sequence ID" value="AWC95538.1"/>
    <property type="molecule type" value="Genomic_DNA"/>
</dbReference>
<reference evidence="2" key="1">
    <citation type="journal article" date="2018" name="Genome Biol.">
        <title>SKESA: strategic k-mer extension for scrupulous assemblies.</title>
        <authorList>
            <person name="Souvorov A."/>
            <person name="Agarwala R."/>
            <person name="Lipman D.J."/>
        </authorList>
    </citation>
    <scope>NUCLEOTIDE SEQUENCE</scope>
    <source>
        <strain evidence="2">Morganella morganii ARLG-3209</strain>
    </source>
</reference>
<dbReference type="RefSeq" id="WP_049240425.1">
    <property type="nucleotide sequence ID" value="NZ_ABGYJJ040000001.1"/>
</dbReference>
<sequence>MDYGEIMSELIKKVIFRFIKAPKVIKNFDDEERALLIYFLNGKYKKRKIRIYKKAAKRLIDKDVLEVVESSVRPGVNLIKISDCYYSILKQKI</sequence>
<dbReference type="EMBL" id="DACSWI010000001">
    <property type="protein sequence ID" value="HAT3807502.1"/>
    <property type="molecule type" value="Genomic_DNA"/>
</dbReference>